<dbReference type="Gene3D" id="2.60.120.260">
    <property type="entry name" value="Galactose-binding domain-like"/>
    <property type="match status" value="1"/>
</dbReference>
<dbReference type="NCBIfam" id="TIGR04183">
    <property type="entry name" value="Por_Secre_tail"/>
    <property type="match status" value="1"/>
</dbReference>
<dbReference type="InterPro" id="IPR008999">
    <property type="entry name" value="Actin-crosslinking"/>
</dbReference>
<reference evidence="4" key="1">
    <citation type="journal article" date="2019" name="Int. J. Syst. Evol. Microbiol.">
        <title>The Global Catalogue of Microorganisms (GCM) 10K type strain sequencing project: providing services to taxonomists for standard genome sequencing and annotation.</title>
        <authorList>
            <consortium name="The Broad Institute Genomics Platform"/>
            <consortium name="The Broad Institute Genome Sequencing Center for Infectious Disease"/>
            <person name="Wu L."/>
            <person name="Ma J."/>
        </authorList>
    </citation>
    <scope>NUCLEOTIDE SEQUENCE [LARGE SCALE GENOMIC DNA]</scope>
    <source>
        <strain evidence="4">KCTC 52274</strain>
    </source>
</reference>
<keyword evidence="1" id="KW-0732">Signal</keyword>
<dbReference type="CDD" id="cd23342">
    <property type="entry name" value="beta-trefoil_FSCN_ZgPorA-like"/>
    <property type="match status" value="1"/>
</dbReference>
<dbReference type="Gene3D" id="2.80.10.50">
    <property type="match status" value="1"/>
</dbReference>
<sequence length="837" mass="93293">MKTYILFFAMFFFNLGVYSQTLENFENGNQTWNNFNGTFANVVNPNPSGENTSARSGRFIKENAPFAFLTTSIPGGFLDLNTFNELQIKILQQINGGNDAFTRIVAKLENSATGQALERRGFISNSGVWTTYAFDFSNAPTGAGYDTLVLFFGFNEAANTNSFFFDDITFNRARGYSVDNNRSLGQLGRNSYEVFRSLRLSNGTYRDSKLLNSNDDYHPGSTASVGMGLVSLCIAHKNNYDTDAIGKLIKTLETMTGRTAGFTLDRDASGFARHFFDLSTGARAWESEYSTIDTAILVSGALFAKNYFLDPSIANRPSAQQRDYIAQMADEMVNGVNWDRSIASAGAGTIYRETNASGFGIAGSETSTFNEYMIVANIANQFGGQVSKDLWNNFYTNTNNLPTATAVYTNPNNATFQHTTLTDSPGRFLPSFIVQFNYFLINGFSTNTPFINAMRDAKNADKNWWRFVSEDFYANPIPRLSYEWGTGAGDANDINGYRANSIYNDDEENWTKIVSPHIISGYLPIDEGNEIGNDLVNLFRSGRGIYRLPNSSGTRILWRYSKEDVNWRANAVQGVDFATMLFGLQYRLDPSFFTKYNDYDTVIGGGNQNNITTTIRARTINRYVSSENGVNPMIANRTVVGTWETFEFVPRGGNTYAIRGNNGRYVSIQNTENQLTCNRTSIGSTEEFTLVSLGGDLYGIQGSNGRYVSHERGNRSMRCNRTALRSWEEFIIPGLGSNKTSGVTLLNSLKVFPNPVSSANLADLKMEISLESPSESFIKIYDLTGKIIFKEDLGMMDSGRNTVSLKNLETSRLNNGLYIISFQTQDYQKNEKLIVTK</sequence>
<gene>
    <name evidence="3" type="ORF">ACFSR1_21535</name>
</gene>
<comment type="caution">
    <text evidence="3">The sequence shown here is derived from an EMBL/GenBank/DDBJ whole genome shotgun (WGS) entry which is preliminary data.</text>
</comment>
<dbReference type="InterPro" id="IPR026444">
    <property type="entry name" value="Secre_tail"/>
</dbReference>
<feature type="domain" description="Secretion system C-terminal sorting" evidence="2">
    <location>
        <begin position="751"/>
        <end position="835"/>
    </location>
</feature>
<dbReference type="RefSeq" id="WP_378295098.1">
    <property type="nucleotide sequence ID" value="NZ_JBHULE010000035.1"/>
</dbReference>
<keyword evidence="4" id="KW-1185">Reference proteome</keyword>
<dbReference type="Proteomes" id="UP001597319">
    <property type="component" value="Unassembled WGS sequence"/>
</dbReference>
<evidence type="ECO:0000259" key="2">
    <source>
        <dbReference type="Pfam" id="PF18962"/>
    </source>
</evidence>
<dbReference type="EMBL" id="JBHULE010000035">
    <property type="protein sequence ID" value="MFD2565275.1"/>
    <property type="molecule type" value="Genomic_DNA"/>
</dbReference>
<accession>A0ABW5LKK3</accession>
<name>A0ABW5LKK3_9FLAO</name>
<proteinExistence type="predicted"/>
<dbReference type="SUPFAM" id="SSF50405">
    <property type="entry name" value="Actin-crosslinking proteins"/>
    <property type="match status" value="1"/>
</dbReference>
<evidence type="ECO:0000313" key="4">
    <source>
        <dbReference type="Proteomes" id="UP001597319"/>
    </source>
</evidence>
<organism evidence="3 4">
    <name type="scientific">Aquimarina rubra</name>
    <dbReference type="NCBI Taxonomy" id="1920033"/>
    <lineage>
        <taxon>Bacteria</taxon>
        <taxon>Pseudomonadati</taxon>
        <taxon>Bacteroidota</taxon>
        <taxon>Flavobacteriia</taxon>
        <taxon>Flavobacteriales</taxon>
        <taxon>Flavobacteriaceae</taxon>
        <taxon>Aquimarina</taxon>
    </lineage>
</organism>
<dbReference type="Gene3D" id="1.50.10.140">
    <property type="match status" value="1"/>
</dbReference>
<dbReference type="Pfam" id="PF18962">
    <property type="entry name" value="Por_Secre_tail"/>
    <property type="match status" value="1"/>
</dbReference>
<evidence type="ECO:0000313" key="3">
    <source>
        <dbReference type="EMBL" id="MFD2565275.1"/>
    </source>
</evidence>
<protein>
    <submittedName>
        <fullName evidence="3">T9SS type A sorting domain-containing protein</fullName>
    </submittedName>
</protein>
<evidence type="ECO:0000256" key="1">
    <source>
        <dbReference type="ARBA" id="ARBA00022729"/>
    </source>
</evidence>